<dbReference type="Proteomes" id="UP000346198">
    <property type="component" value="Unassembled WGS sequence"/>
</dbReference>
<keyword evidence="2" id="KW-1185">Reference proteome</keyword>
<sequence length="97" mass="10856">MSNHPTCTRCAASFDPDRVDIHLGDPMEGLCESCFQHVTHLRDRADTALDRLSVRWAHGIKTADIEHAVHILELLTGLDNKQSLALAKRTIDKGERL</sequence>
<proteinExistence type="predicted"/>
<dbReference type="EMBL" id="CAAHFH010000002">
    <property type="protein sequence ID" value="VGO21126.1"/>
    <property type="molecule type" value="Genomic_DNA"/>
</dbReference>
<evidence type="ECO:0000313" key="1">
    <source>
        <dbReference type="EMBL" id="VGO21126.1"/>
    </source>
</evidence>
<dbReference type="AlphaFoldDB" id="A0A6C2UQ40"/>
<reference evidence="1 2" key="1">
    <citation type="submission" date="2019-04" db="EMBL/GenBank/DDBJ databases">
        <authorList>
            <person name="Van Vliet M D."/>
        </authorList>
    </citation>
    <scope>NUCLEOTIDE SEQUENCE [LARGE SCALE GENOMIC DNA]</scope>
    <source>
        <strain evidence="1 2">F21</strain>
    </source>
</reference>
<name>A0A6C2UQ40_9BACT</name>
<gene>
    <name evidence="1" type="ORF">SCARR_03196</name>
</gene>
<protein>
    <submittedName>
        <fullName evidence="1">Uncharacterized protein</fullName>
    </submittedName>
</protein>
<dbReference type="RefSeq" id="WP_136062610.1">
    <property type="nucleotide sequence ID" value="NZ_CAAHFH010000002.1"/>
</dbReference>
<organism evidence="1 2">
    <name type="scientific">Pontiella sulfatireligans</name>
    <dbReference type="NCBI Taxonomy" id="2750658"/>
    <lineage>
        <taxon>Bacteria</taxon>
        <taxon>Pseudomonadati</taxon>
        <taxon>Kiritimatiellota</taxon>
        <taxon>Kiritimatiellia</taxon>
        <taxon>Kiritimatiellales</taxon>
        <taxon>Pontiellaceae</taxon>
        <taxon>Pontiella</taxon>
    </lineage>
</organism>
<accession>A0A6C2UQ40</accession>
<evidence type="ECO:0000313" key="2">
    <source>
        <dbReference type="Proteomes" id="UP000346198"/>
    </source>
</evidence>